<organism evidence="2 3">
    <name type="scientific">Thalictrum thalictroides</name>
    <name type="common">Rue-anemone</name>
    <name type="synonym">Anemone thalictroides</name>
    <dbReference type="NCBI Taxonomy" id="46969"/>
    <lineage>
        <taxon>Eukaryota</taxon>
        <taxon>Viridiplantae</taxon>
        <taxon>Streptophyta</taxon>
        <taxon>Embryophyta</taxon>
        <taxon>Tracheophyta</taxon>
        <taxon>Spermatophyta</taxon>
        <taxon>Magnoliopsida</taxon>
        <taxon>Ranunculales</taxon>
        <taxon>Ranunculaceae</taxon>
        <taxon>Thalictroideae</taxon>
        <taxon>Thalictrum</taxon>
    </lineage>
</organism>
<reference evidence="2 3" key="1">
    <citation type="submission" date="2020-06" db="EMBL/GenBank/DDBJ databases">
        <title>Transcriptomic and genomic resources for Thalictrum thalictroides and T. hernandezii: Facilitating candidate gene discovery in an emerging model plant lineage.</title>
        <authorList>
            <person name="Arias T."/>
            <person name="Riano-Pachon D.M."/>
            <person name="Di Stilio V.S."/>
        </authorList>
    </citation>
    <scope>NUCLEOTIDE SEQUENCE [LARGE SCALE GENOMIC DNA]</scope>
    <source>
        <strain evidence="3">cv. WT478/WT964</strain>
        <tissue evidence="2">Leaves</tissue>
    </source>
</reference>
<accession>A0A7J6VVM4</accession>
<comment type="caution">
    <text evidence="2">The sequence shown here is derived from an EMBL/GenBank/DDBJ whole genome shotgun (WGS) entry which is preliminary data.</text>
</comment>
<sequence>MGIRYKIFRWHSGFNLMQDPTFAPVWVDLPGLPLDFFHPAMLQVIGDDIEMADNNDRNENTTTLMQAVTKDTSAEILASKVSTEATITPVMVINAGTADPTPAVNAEEVPRHTTEEGNPTISPDRDNFPSPTQVINLEHPGYRSPQNRNIGSDIAEEFINSEVLTIDEEVQDHAQITPLAIEGPLMVQEQGQFLFLTNGNQAEEELSEEEDEAHNEELEGHCLDSELLKRKPKIIPPSHMCT</sequence>
<evidence type="ECO:0008006" key="4">
    <source>
        <dbReference type="Google" id="ProtNLM"/>
    </source>
</evidence>
<name>A0A7J6VVM4_THATH</name>
<feature type="non-terminal residue" evidence="2">
    <location>
        <position position="1"/>
    </location>
</feature>
<protein>
    <recommendedName>
        <fullName evidence="4">DUF4283 domain-containing protein</fullName>
    </recommendedName>
</protein>
<evidence type="ECO:0000313" key="2">
    <source>
        <dbReference type="EMBL" id="KAF5188230.1"/>
    </source>
</evidence>
<proteinExistence type="predicted"/>
<dbReference type="Proteomes" id="UP000554482">
    <property type="component" value="Unassembled WGS sequence"/>
</dbReference>
<keyword evidence="3" id="KW-1185">Reference proteome</keyword>
<dbReference type="AlphaFoldDB" id="A0A7J6VVM4"/>
<dbReference type="EMBL" id="JABWDY010027036">
    <property type="protein sequence ID" value="KAF5188230.1"/>
    <property type="molecule type" value="Genomic_DNA"/>
</dbReference>
<gene>
    <name evidence="2" type="ORF">FRX31_022183</name>
</gene>
<evidence type="ECO:0000256" key="1">
    <source>
        <dbReference type="SAM" id="MobiDB-lite"/>
    </source>
</evidence>
<feature type="region of interest" description="Disordered" evidence="1">
    <location>
        <begin position="108"/>
        <end position="131"/>
    </location>
</feature>
<evidence type="ECO:0000313" key="3">
    <source>
        <dbReference type="Proteomes" id="UP000554482"/>
    </source>
</evidence>